<gene>
    <name evidence="4" type="ORF">C6Y40_21605</name>
</gene>
<sequence length="320" mass="35168">MSTSTSSAIWQFSILSRDYQVYSELLAPLLPDNVRLSVATDDPEQFDCQHVQLALGDPDLLAQVVNQCPQLCWLQSTFAGNAPLLRAGKRDYQLTGVKGIFDQQMREYVFSYLLYFTRNIEGFALAGQAPANKWQPPGFDALAGKTLGIAGAGDIAASLVDVATVFDMKVVGLNRRGSATADYTQVFTPDNKLEFAAACDFVLSLLPDTPATRHFIDAEFLAAMAPHSILINAGRGVVVDDNALIQALSTRQLHAAVLDVFVDEPLADDHPYWTLPNAYVTQHTAAISREQDVAVIFKGNLIRFLENAPLIYLFDFDRGY</sequence>
<proteinExistence type="predicted"/>
<organism evidence="4 5">
    <name type="scientific">Alteromonas alba</name>
    <dbReference type="NCBI Taxonomy" id="2079529"/>
    <lineage>
        <taxon>Bacteria</taxon>
        <taxon>Pseudomonadati</taxon>
        <taxon>Pseudomonadota</taxon>
        <taxon>Gammaproteobacteria</taxon>
        <taxon>Alteromonadales</taxon>
        <taxon>Alteromonadaceae</taxon>
        <taxon>Alteromonas/Salinimonas group</taxon>
        <taxon>Alteromonas</taxon>
    </lineage>
</organism>
<dbReference type="SUPFAM" id="SSF51735">
    <property type="entry name" value="NAD(P)-binding Rossmann-fold domains"/>
    <property type="match status" value="1"/>
</dbReference>
<accession>A0A2S9V516</accession>
<dbReference type="OrthoDB" id="9787219at2"/>
<evidence type="ECO:0000256" key="2">
    <source>
        <dbReference type="ARBA" id="ARBA00023027"/>
    </source>
</evidence>
<evidence type="ECO:0000313" key="5">
    <source>
        <dbReference type="Proteomes" id="UP000238949"/>
    </source>
</evidence>
<keyword evidence="1" id="KW-0560">Oxidoreductase</keyword>
<dbReference type="InterPro" id="IPR006140">
    <property type="entry name" value="D-isomer_DH_NAD-bd"/>
</dbReference>
<dbReference type="EMBL" id="PVNP01000204">
    <property type="protein sequence ID" value="PRO71539.1"/>
    <property type="molecule type" value="Genomic_DNA"/>
</dbReference>
<reference evidence="5" key="1">
    <citation type="journal article" date="2020" name="Int. J. Syst. Evol. Microbiol.">
        <title>Alteromonas alba sp. nov., a marine bacterium isolated from the seawater of the West Pacific Ocean.</title>
        <authorList>
            <person name="Sun C."/>
            <person name="Wu Y.-H."/>
            <person name="Xamxidin M."/>
            <person name="Cheng H."/>
            <person name="Xu X.-W."/>
        </authorList>
    </citation>
    <scope>NUCLEOTIDE SEQUENCE [LARGE SCALE GENOMIC DNA]</scope>
    <source>
        <strain evidence="5">190</strain>
    </source>
</reference>
<dbReference type="CDD" id="cd05300">
    <property type="entry name" value="2-Hacid_dh_1"/>
    <property type="match status" value="1"/>
</dbReference>
<evidence type="ECO:0000259" key="3">
    <source>
        <dbReference type="Pfam" id="PF02826"/>
    </source>
</evidence>
<dbReference type="GO" id="GO:0016491">
    <property type="term" value="F:oxidoreductase activity"/>
    <property type="evidence" value="ECO:0007669"/>
    <property type="project" value="UniProtKB-KW"/>
</dbReference>
<name>A0A2S9V516_9ALTE</name>
<dbReference type="AlphaFoldDB" id="A0A2S9V516"/>
<dbReference type="PANTHER" id="PTHR43333:SF1">
    <property type="entry name" value="D-ISOMER SPECIFIC 2-HYDROXYACID DEHYDROGENASE NAD-BINDING DOMAIN-CONTAINING PROTEIN"/>
    <property type="match status" value="1"/>
</dbReference>
<dbReference type="PANTHER" id="PTHR43333">
    <property type="entry name" value="2-HACID_DH_C DOMAIN-CONTAINING PROTEIN"/>
    <property type="match status" value="1"/>
</dbReference>
<evidence type="ECO:0000313" key="4">
    <source>
        <dbReference type="EMBL" id="PRO71539.1"/>
    </source>
</evidence>
<keyword evidence="2" id="KW-0520">NAD</keyword>
<protein>
    <submittedName>
        <fullName evidence="4">D-2-hydroxyacid dehydrogenase</fullName>
    </submittedName>
</protein>
<dbReference type="Proteomes" id="UP000238949">
    <property type="component" value="Unassembled WGS sequence"/>
</dbReference>
<dbReference type="GO" id="GO:0051287">
    <property type="term" value="F:NAD binding"/>
    <property type="evidence" value="ECO:0007669"/>
    <property type="project" value="InterPro"/>
</dbReference>
<keyword evidence="5" id="KW-1185">Reference proteome</keyword>
<evidence type="ECO:0000256" key="1">
    <source>
        <dbReference type="ARBA" id="ARBA00023002"/>
    </source>
</evidence>
<comment type="caution">
    <text evidence="4">The sequence shown here is derived from an EMBL/GenBank/DDBJ whole genome shotgun (WGS) entry which is preliminary data.</text>
</comment>
<dbReference type="RefSeq" id="WP_105936465.1">
    <property type="nucleotide sequence ID" value="NZ_PVNP01000204.1"/>
</dbReference>
<feature type="domain" description="D-isomer specific 2-hydroxyacid dehydrogenase NAD-binding" evidence="3">
    <location>
        <begin position="112"/>
        <end position="285"/>
    </location>
</feature>
<dbReference type="InterPro" id="IPR036291">
    <property type="entry name" value="NAD(P)-bd_dom_sf"/>
</dbReference>
<dbReference type="Gene3D" id="3.40.50.720">
    <property type="entry name" value="NAD(P)-binding Rossmann-like Domain"/>
    <property type="match status" value="2"/>
</dbReference>
<dbReference type="Pfam" id="PF02826">
    <property type="entry name" value="2-Hacid_dh_C"/>
    <property type="match status" value="1"/>
</dbReference>